<dbReference type="AlphaFoldDB" id="A0A1M5JDT2"/>
<accession>A0A1M5JDT2</accession>
<feature type="compositionally biased region" description="Pro residues" evidence="1">
    <location>
        <begin position="1"/>
        <end position="37"/>
    </location>
</feature>
<evidence type="ECO:0000313" key="2">
    <source>
        <dbReference type="EMBL" id="SHG38193.1"/>
    </source>
</evidence>
<dbReference type="Proteomes" id="UP000190675">
    <property type="component" value="Chromosome I"/>
</dbReference>
<name>A0A1M5JDT2_9BRAD</name>
<gene>
    <name evidence="2" type="ORF">SAMN05444169_2133</name>
</gene>
<dbReference type="RefSeq" id="WP_079565937.1">
    <property type="nucleotide sequence ID" value="NZ_LT670818.1"/>
</dbReference>
<evidence type="ECO:0000256" key="1">
    <source>
        <dbReference type="SAM" id="MobiDB-lite"/>
    </source>
</evidence>
<feature type="compositionally biased region" description="Basic and acidic residues" evidence="1">
    <location>
        <begin position="48"/>
        <end position="57"/>
    </location>
</feature>
<feature type="region of interest" description="Disordered" evidence="1">
    <location>
        <begin position="1"/>
        <end position="96"/>
    </location>
</feature>
<feature type="compositionally biased region" description="Low complexity" evidence="1">
    <location>
        <begin position="38"/>
        <end position="47"/>
    </location>
</feature>
<reference evidence="2 3" key="1">
    <citation type="submission" date="2016-11" db="EMBL/GenBank/DDBJ databases">
        <authorList>
            <person name="Jaros S."/>
            <person name="Januszkiewicz K."/>
            <person name="Wedrychowicz H."/>
        </authorList>
    </citation>
    <scope>NUCLEOTIDE SEQUENCE [LARGE SCALE GENOMIC DNA]</scope>
    <source>
        <strain evidence="2 3">GAS242</strain>
    </source>
</reference>
<dbReference type="OrthoDB" id="8255975at2"/>
<organism evidence="2 3">
    <name type="scientific">Bradyrhizobium erythrophlei</name>
    <dbReference type="NCBI Taxonomy" id="1437360"/>
    <lineage>
        <taxon>Bacteria</taxon>
        <taxon>Pseudomonadati</taxon>
        <taxon>Pseudomonadota</taxon>
        <taxon>Alphaproteobacteria</taxon>
        <taxon>Hyphomicrobiales</taxon>
        <taxon>Nitrobacteraceae</taxon>
        <taxon>Bradyrhizobium</taxon>
    </lineage>
</organism>
<evidence type="ECO:0000313" key="3">
    <source>
        <dbReference type="Proteomes" id="UP000190675"/>
    </source>
</evidence>
<dbReference type="EMBL" id="LT670818">
    <property type="protein sequence ID" value="SHG38193.1"/>
    <property type="molecule type" value="Genomic_DNA"/>
</dbReference>
<sequence length="96" mass="10175">MPIEPPEIPPATPGNPSEPPPENPPGNPQPEIPPPIQEPGELPQPEELPGRMPDELPMRGPDGPRTPSPATDSDSPLARSESDMNPGEPEMPRGTI</sequence>
<protein>
    <submittedName>
        <fullName evidence="2">Uncharacterized protein</fullName>
    </submittedName>
</protein>
<proteinExistence type="predicted"/>